<reference evidence="3 4" key="1">
    <citation type="journal article" date="2016" name="Nat. Commun.">
        <title>Thousands of microbial genomes shed light on interconnected biogeochemical processes in an aquifer system.</title>
        <authorList>
            <person name="Anantharaman K."/>
            <person name="Brown C.T."/>
            <person name="Hug L.A."/>
            <person name="Sharon I."/>
            <person name="Castelle C.J."/>
            <person name="Probst A.J."/>
            <person name="Thomas B.C."/>
            <person name="Singh A."/>
            <person name="Wilkins M.J."/>
            <person name="Karaoz U."/>
            <person name="Brodie E.L."/>
            <person name="Williams K.H."/>
            <person name="Hubbard S.S."/>
            <person name="Banfield J.F."/>
        </authorList>
    </citation>
    <scope>NUCLEOTIDE SEQUENCE [LARGE SCALE GENOMIC DNA]</scope>
</reference>
<evidence type="ECO:0000259" key="2">
    <source>
        <dbReference type="Pfam" id="PF26299"/>
    </source>
</evidence>
<dbReference type="Proteomes" id="UP000177081">
    <property type="component" value="Unassembled WGS sequence"/>
</dbReference>
<gene>
    <name evidence="3" type="ORF">A3A32_02365</name>
</gene>
<evidence type="ECO:0000313" key="3">
    <source>
        <dbReference type="EMBL" id="OHA75914.1"/>
    </source>
</evidence>
<proteinExistence type="predicted"/>
<dbReference type="EMBL" id="MHUI01000002">
    <property type="protein sequence ID" value="OHA75914.1"/>
    <property type="molecule type" value="Genomic_DNA"/>
</dbReference>
<comment type="caution">
    <text evidence="3">The sequence shown here is derived from an EMBL/GenBank/DDBJ whole genome shotgun (WGS) entry which is preliminary data.</text>
</comment>
<feature type="domain" description="MurL N-terminal" evidence="2">
    <location>
        <begin position="17"/>
        <end position="317"/>
    </location>
</feature>
<dbReference type="InterPro" id="IPR058740">
    <property type="entry name" value="MurL_N"/>
</dbReference>
<accession>A0A1G2RST9</accession>
<feature type="domain" description="MurL C-terminal" evidence="1">
    <location>
        <begin position="340"/>
        <end position="429"/>
    </location>
</feature>
<name>A0A1G2RST9_9BACT</name>
<dbReference type="InterPro" id="IPR058741">
    <property type="entry name" value="MurL_C"/>
</dbReference>
<protein>
    <recommendedName>
        <fullName evidence="5">UDP-N-acetyl-alpha-D-muramoyl-L-alanyl-L-glutamate epimerase</fullName>
    </recommendedName>
</protein>
<sequence length="439" mass="50668">MPKNCYIFNMKQCDFLRKKHPKFIYRNFAINREGNSLKVRFNFHLEPDLDFHPEISILNIPEPRLGKIGGRALQNFAFHCGLSEMTSYWKTACSPEIVIEAGYLNKEQIRWWKDLFIRGMGQFFYENKIDFRAPKFLTMRAVEIETSQRHSNILQNVRMSGNSIFGGKLNDSYLVPMAGGRDSIVGAELLKKRGNSFNSFSVNPSREAKAVIKIAGIKNPIIVRRKVDPALLKLNKKGYLNGHTPLTSVLSFLAVFCAALFDFKYVAFSNEKSADEGNLKYLGREINHQYSKSSEFEKKFAAYVKKYLAESINYFSLLRPYTDLEISRMFLKHPKYFNSFSSCNRGVKLGKKWCGECPKCLFVYATLYPFLEKRTMLKIFGGDLFENKKLLPIARALIEPNRPKPFECVGTKKESREAFRLSRAKTEKNGRVPYLLRSI</sequence>
<evidence type="ECO:0008006" key="5">
    <source>
        <dbReference type="Google" id="ProtNLM"/>
    </source>
</evidence>
<evidence type="ECO:0000313" key="4">
    <source>
        <dbReference type="Proteomes" id="UP000177081"/>
    </source>
</evidence>
<evidence type="ECO:0000259" key="1">
    <source>
        <dbReference type="Pfam" id="PF26298"/>
    </source>
</evidence>
<dbReference type="Pfam" id="PF26299">
    <property type="entry name" value="MurL_N"/>
    <property type="match status" value="1"/>
</dbReference>
<organism evidence="3 4">
    <name type="scientific">Candidatus Wildermuthbacteria bacterium RIFCSPLOWO2_01_FULL_48_35</name>
    <dbReference type="NCBI Taxonomy" id="1802463"/>
    <lineage>
        <taxon>Bacteria</taxon>
        <taxon>Candidatus Wildermuthiibacteriota</taxon>
    </lineage>
</organism>
<dbReference type="Pfam" id="PF26298">
    <property type="entry name" value="MurL_epimerase_C"/>
    <property type="match status" value="1"/>
</dbReference>
<dbReference type="InterPro" id="IPR014729">
    <property type="entry name" value="Rossmann-like_a/b/a_fold"/>
</dbReference>
<dbReference type="Gene3D" id="3.40.50.620">
    <property type="entry name" value="HUPs"/>
    <property type="match status" value="1"/>
</dbReference>
<dbReference type="AlphaFoldDB" id="A0A1G2RST9"/>